<accession>A0A2P2JZ73</accession>
<name>A0A2P2JZ73_RHIMU</name>
<protein>
    <submittedName>
        <fullName evidence="1">Uncharacterized protein</fullName>
    </submittedName>
</protein>
<proteinExistence type="predicted"/>
<dbReference type="EMBL" id="GGEC01018277">
    <property type="protein sequence ID" value="MBW98760.1"/>
    <property type="molecule type" value="Transcribed_RNA"/>
</dbReference>
<organism evidence="1">
    <name type="scientific">Rhizophora mucronata</name>
    <name type="common">Asiatic mangrove</name>
    <dbReference type="NCBI Taxonomy" id="61149"/>
    <lineage>
        <taxon>Eukaryota</taxon>
        <taxon>Viridiplantae</taxon>
        <taxon>Streptophyta</taxon>
        <taxon>Embryophyta</taxon>
        <taxon>Tracheophyta</taxon>
        <taxon>Spermatophyta</taxon>
        <taxon>Magnoliopsida</taxon>
        <taxon>eudicotyledons</taxon>
        <taxon>Gunneridae</taxon>
        <taxon>Pentapetalae</taxon>
        <taxon>rosids</taxon>
        <taxon>fabids</taxon>
        <taxon>Malpighiales</taxon>
        <taxon>Rhizophoraceae</taxon>
        <taxon>Rhizophora</taxon>
    </lineage>
</organism>
<reference evidence="1" key="1">
    <citation type="submission" date="2018-02" db="EMBL/GenBank/DDBJ databases">
        <title>Rhizophora mucronata_Transcriptome.</title>
        <authorList>
            <person name="Meera S.P."/>
            <person name="Sreeshan A."/>
            <person name="Augustine A."/>
        </authorList>
    </citation>
    <scope>NUCLEOTIDE SEQUENCE</scope>
    <source>
        <tissue evidence="1">Leaf</tissue>
    </source>
</reference>
<evidence type="ECO:0000313" key="1">
    <source>
        <dbReference type="EMBL" id="MBW98760.1"/>
    </source>
</evidence>
<dbReference type="AlphaFoldDB" id="A0A2P2JZ73"/>
<sequence>MYIPEQRGIGTFNLKRLNSCAYKLKN</sequence>